<dbReference type="InterPro" id="IPR036412">
    <property type="entry name" value="HAD-like_sf"/>
</dbReference>
<dbReference type="SUPFAM" id="SSF56784">
    <property type="entry name" value="HAD-like"/>
    <property type="match status" value="1"/>
</dbReference>
<dbReference type="Proteomes" id="UP000199165">
    <property type="component" value="Unassembled WGS sequence"/>
</dbReference>
<dbReference type="PANTHER" id="PTHR43434:SF1">
    <property type="entry name" value="PHOSPHOGLYCOLATE PHOSPHATASE"/>
    <property type="match status" value="1"/>
</dbReference>
<dbReference type="EMBL" id="FPAT01000013">
    <property type="protein sequence ID" value="SFT92646.1"/>
    <property type="molecule type" value="Genomic_DNA"/>
</dbReference>
<organism evidence="1 2">
    <name type="scientific">Actinopolyspora righensis</name>
    <dbReference type="NCBI Taxonomy" id="995060"/>
    <lineage>
        <taxon>Bacteria</taxon>
        <taxon>Bacillati</taxon>
        <taxon>Actinomycetota</taxon>
        <taxon>Actinomycetes</taxon>
        <taxon>Actinopolysporales</taxon>
        <taxon>Actinopolysporaceae</taxon>
        <taxon>Actinopolyspora</taxon>
        <taxon>Actinopolyspora alba group</taxon>
    </lineage>
</organism>
<dbReference type="PANTHER" id="PTHR43434">
    <property type="entry name" value="PHOSPHOGLYCOLATE PHOSPHATASE"/>
    <property type="match status" value="1"/>
</dbReference>
<dbReference type="InterPro" id="IPR023214">
    <property type="entry name" value="HAD_sf"/>
</dbReference>
<dbReference type="GO" id="GO:0008967">
    <property type="term" value="F:phosphoglycolate phosphatase activity"/>
    <property type="evidence" value="ECO:0007669"/>
    <property type="project" value="TreeGrafter"/>
</dbReference>
<keyword evidence="1" id="KW-0378">Hydrolase</keyword>
<sequence length="230" mass="24134">MSEHGTDQQRLREILAATSCVMLDFDGPLCAVFADLGASTVAARALDAIRQAGYADVARRCETSDPLDLLESIAAEYPELVPDVDAVVSDAENEAVSNAASTPGVVELIERCHASGRSLCIVSNNAESAVRAYLAEYGLTRKVDAIAARRPDDAAHLKPDTRLLRRVAEATGSSPAACTLIGDSPSDIKAAHAFGAHAIGYANKPGKFVKLTNAGADTVAEKLELITSEL</sequence>
<proteinExistence type="predicted"/>
<protein>
    <submittedName>
        <fullName evidence="1">Haloacid dehalogenase-like hydrolase</fullName>
    </submittedName>
</protein>
<keyword evidence="2" id="KW-1185">Reference proteome</keyword>
<accession>A0A1I7BZN9</accession>
<gene>
    <name evidence="1" type="ORF">SAMN04487904_113116</name>
</gene>
<dbReference type="GO" id="GO:0005829">
    <property type="term" value="C:cytosol"/>
    <property type="evidence" value="ECO:0007669"/>
    <property type="project" value="TreeGrafter"/>
</dbReference>
<dbReference type="CDD" id="cd01427">
    <property type="entry name" value="HAD_like"/>
    <property type="match status" value="1"/>
</dbReference>
<name>A0A1I7BZN9_9ACTN</name>
<dbReference type="STRING" id="995060.SAMN04487904_113116"/>
<reference evidence="2" key="1">
    <citation type="submission" date="2016-10" db="EMBL/GenBank/DDBJ databases">
        <authorList>
            <person name="Varghese N."/>
            <person name="Submissions S."/>
        </authorList>
    </citation>
    <scope>NUCLEOTIDE SEQUENCE [LARGE SCALE GENOMIC DNA]</scope>
    <source>
        <strain evidence="2">DSM 45501</strain>
    </source>
</reference>
<dbReference type="Gene3D" id="3.40.50.1000">
    <property type="entry name" value="HAD superfamily/HAD-like"/>
    <property type="match status" value="1"/>
</dbReference>
<dbReference type="InterPro" id="IPR050155">
    <property type="entry name" value="HAD-like_hydrolase_sf"/>
</dbReference>
<dbReference type="GO" id="GO:0006281">
    <property type="term" value="P:DNA repair"/>
    <property type="evidence" value="ECO:0007669"/>
    <property type="project" value="TreeGrafter"/>
</dbReference>
<dbReference type="AlphaFoldDB" id="A0A1I7BZN9"/>
<dbReference type="Pfam" id="PF00702">
    <property type="entry name" value="Hydrolase"/>
    <property type="match status" value="1"/>
</dbReference>
<evidence type="ECO:0000313" key="2">
    <source>
        <dbReference type="Proteomes" id="UP000199165"/>
    </source>
</evidence>
<dbReference type="NCBIfam" id="TIGR01509">
    <property type="entry name" value="HAD-SF-IA-v3"/>
    <property type="match status" value="1"/>
</dbReference>
<dbReference type="InterPro" id="IPR006439">
    <property type="entry name" value="HAD-SF_hydro_IA"/>
</dbReference>
<evidence type="ECO:0000313" key="1">
    <source>
        <dbReference type="EMBL" id="SFT92646.1"/>
    </source>
</evidence>